<dbReference type="EMBL" id="JDRX01000027">
    <property type="protein sequence ID" value="KGN00894.1"/>
    <property type="molecule type" value="Genomic_DNA"/>
</dbReference>
<sequence length="404" mass="44616">MNILKDKYLLQQSQQKSINSKGEEVNLDLGLTANKNIIFGPNYSGFTVSDSNVFPTMFIPMKPSYLSNGATINYETGYVQNLGDITIEIYIPKNFGGNYYIQINYISGAKETYASLTVNSTTKEETFYATYDWQAENAYVFNTNINLIAGKNIIKISKVAGKIAPWIGGISLAIVDSSYQPQYYPKVIKIQPPAQQMEDGFVGPIGGEGAYVEESVNVPYAGSYTLNVSYMTGPHPVQLLVDINGKSGIVNDIPQSQSPWEANMVPFKVDLNKGNNVIKLYTNNGAKGPWIGPLILSKTFYNYPVYPFNTTLTGSSKNYRETIVYSGFGVGSISFTATNVPKSGQYNLIITYFSPVPINDVYIYINGKYIGQPQKFIFTDSINSVAYKIVPINLNQGNNTITIS</sequence>
<gene>
    <name evidence="1" type="ORF">Z969_09240</name>
</gene>
<dbReference type="Proteomes" id="UP000030016">
    <property type="component" value="Unassembled WGS sequence"/>
</dbReference>
<name>A0AA88ZNJ8_CLONO</name>
<dbReference type="AlphaFoldDB" id="A0AA88ZNJ8"/>
<dbReference type="RefSeq" id="WP_039250607.1">
    <property type="nucleotide sequence ID" value="NZ_JDRX01000027.1"/>
</dbReference>
<accession>A0AA88ZNJ8</accession>
<evidence type="ECO:0000313" key="2">
    <source>
        <dbReference type="Proteomes" id="UP000030016"/>
    </source>
</evidence>
<evidence type="ECO:0008006" key="3">
    <source>
        <dbReference type="Google" id="ProtNLM"/>
    </source>
</evidence>
<comment type="caution">
    <text evidence="1">The sequence shown here is derived from an EMBL/GenBank/DDBJ whole genome shotgun (WGS) entry which is preliminary data.</text>
</comment>
<proteinExistence type="predicted"/>
<reference evidence="1 2" key="1">
    <citation type="submission" date="2014-01" db="EMBL/GenBank/DDBJ databases">
        <title>Plasmidome dynamics in the species complex Clostridium novyi sensu lato converts strains of independent lineages into distinctly different pathogens.</title>
        <authorList>
            <person name="Skarin H."/>
            <person name="Segerman B."/>
        </authorList>
    </citation>
    <scope>NUCLEOTIDE SEQUENCE [LARGE SCALE GENOMIC DNA]</scope>
    <source>
        <strain evidence="1 2">4570</strain>
    </source>
</reference>
<evidence type="ECO:0000313" key="1">
    <source>
        <dbReference type="EMBL" id="KGN00894.1"/>
    </source>
</evidence>
<organism evidence="1 2">
    <name type="scientific">Clostridium novyi A str. 4570</name>
    <dbReference type="NCBI Taxonomy" id="1444290"/>
    <lineage>
        <taxon>Bacteria</taxon>
        <taxon>Bacillati</taxon>
        <taxon>Bacillota</taxon>
        <taxon>Clostridia</taxon>
        <taxon>Eubacteriales</taxon>
        <taxon>Clostridiaceae</taxon>
        <taxon>Clostridium</taxon>
    </lineage>
</organism>
<dbReference type="Gene3D" id="2.60.120.260">
    <property type="entry name" value="Galactose-binding domain-like"/>
    <property type="match status" value="3"/>
</dbReference>
<dbReference type="SUPFAM" id="SSF49785">
    <property type="entry name" value="Galactose-binding domain-like"/>
    <property type="match status" value="1"/>
</dbReference>
<dbReference type="InterPro" id="IPR008979">
    <property type="entry name" value="Galactose-bd-like_sf"/>
</dbReference>
<protein>
    <recommendedName>
        <fullName evidence="3">CBM6 domain-containing protein</fullName>
    </recommendedName>
</protein>